<organism evidence="12">
    <name type="scientific">Hemiselmis andersenii</name>
    <name type="common">Cryptophyte alga</name>
    <dbReference type="NCBI Taxonomy" id="464988"/>
    <lineage>
        <taxon>Eukaryota</taxon>
        <taxon>Cryptophyceae</taxon>
        <taxon>Cryptomonadales</taxon>
        <taxon>Hemiselmidaceae</taxon>
        <taxon>Hemiselmis</taxon>
    </lineage>
</organism>
<dbReference type="HAMAP" id="MF_03101">
    <property type="entry name" value="Deoxyhypusine_hydroxylase"/>
    <property type="match status" value="1"/>
</dbReference>
<dbReference type="PROSITE" id="PS50077">
    <property type="entry name" value="HEAT_REPEAT"/>
    <property type="match status" value="1"/>
</dbReference>
<dbReference type="Pfam" id="PF13646">
    <property type="entry name" value="HEAT_2"/>
    <property type="match status" value="2"/>
</dbReference>
<reference evidence="12" key="1">
    <citation type="submission" date="2021-01" db="EMBL/GenBank/DDBJ databases">
        <authorList>
            <person name="Corre E."/>
            <person name="Pelletier E."/>
            <person name="Niang G."/>
            <person name="Scheremetjew M."/>
            <person name="Finn R."/>
            <person name="Kale V."/>
            <person name="Holt S."/>
            <person name="Cochrane G."/>
            <person name="Meng A."/>
            <person name="Brown T."/>
            <person name="Cohen L."/>
        </authorList>
    </citation>
    <scope>NUCLEOTIDE SEQUENCE</scope>
    <source>
        <strain evidence="12">CCMP644</strain>
    </source>
</reference>
<dbReference type="EC" id="1.14.99.29" evidence="10"/>
<evidence type="ECO:0000256" key="11">
    <source>
        <dbReference type="PROSITE-ProRule" id="PRU00103"/>
    </source>
</evidence>
<accession>A0A7S1EHD7</accession>
<feature type="binding site" evidence="10">
    <location>
        <position position="269"/>
    </location>
    <ligand>
        <name>Fe cation</name>
        <dbReference type="ChEBI" id="CHEBI:24875"/>
        <label>2</label>
    </ligand>
</feature>
<sequence length="324" mass="35779">MRRERERDRAMTLTEAYAEDASTAEKVNDLKARLLDKSQPLAKRMRVVCSLRAVEGQGTVEALASCLDDQSALLRHEVAYALGQKEDASAVPILIKTLKEDEDSMVRHEAAEALGAIRAEEAEKVLEEFENCDCEPLAHTCQLALDRIRWARKKETAGEVKEQNGAERRYVSIDPAPPADPKLSVEEHVSKLMDPKIRLFERYGSLFALRDKGTDEAVMGLARVLLEDTSSAVLRHEVAFVLGQCANKVAIPSLTTSLENLGENQMVRHEAAEAIGAIDDGAATPLLERFAKDPNRVVAESCEIALDISDYNNDDTQLHYAPVA</sequence>
<name>A0A7S1EHD7_HEMAN</name>
<comment type="catalytic activity">
    <reaction evidence="1 10">
        <text>[eIF5A protein]-deoxyhypusine + AH2 + O2 = [eIF5A protein]-hypusine + A + H2O</text>
        <dbReference type="Rhea" id="RHEA:14101"/>
        <dbReference type="Rhea" id="RHEA-COMP:10144"/>
        <dbReference type="Rhea" id="RHEA-COMP:12592"/>
        <dbReference type="ChEBI" id="CHEBI:13193"/>
        <dbReference type="ChEBI" id="CHEBI:15377"/>
        <dbReference type="ChEBI" id="CHEBI:15379"/>
        <dbReference type="ChEBI" id="CHEBI:17499"/>
        <dbReference type="ChEBI" id="CHEBI:82657"/>
        <dbReference type="ChEBI" id="CHEBI:91175"/>
        <dbReference type="EC" id="1.14.99.29"/>
    </reaction>
</comment>
<evidence type="ECO:0000256" key="2">
    <source>
        <dbReference type="ARBA" id="ARBA00005041"/>
    </source>
</evidence>
<comment type="function">
    <text evidence="9">Catalyzes the hydroxylation of the N(6)-(4-aminobutyl)-L-lysine intermediate produced by deoxyhypusine synthase/DHPS on a critical lysine of the eukaryotic translation initiation factor 5A/eIF-5A. This is the second step of the post-translational modification of that lysine into an unusual amino acid residue named hypusine. Hypusination is unique to mature eIF-5A factor and is essential for its function.</text>
</comment>
<keyword evidence="3 10" id="KW-0479">Metal-binding</keyword>
<feature type="binding site" evidence="10">
    <location>
        <position position="270"/>
    </location>
    <ligand>
        <name>Fe cation</name>
        <dbReference type="ChEBI" id="CHEBI:24875"/>
        <label>2</label>
    </ligand>
</feature>
<evidence type="ECO:0000256" key="1">
    <source>
        <dbReference type="ARBA" id="ARBA00000068"/>
    </source>
</evidence>
<evidence type="ECO:0000256" key="5">
    <source>
        <dbReference type="ARBA" id="ARBA00023002"/>
    </source>
</evidence>
<comment type="similarity">
    <text evidence="10">Belongs to the deoxyhypusine hydroxylase family.</text>
</comment>
<dbReference type="InterPro" id="IPR011989">
    <property type="entry name" value="ARM-like"/>
</dbReference>
<feature type="binding site" evidence="10">
    <location>
        <position position="236"/>
    </location>
    <ligand>
        <name>Fe cation</name>
        <dbReference type="ChEBI" id="CHEBI:24875"/>
        <label>2</label>
    </ligand>
</feature>
<dbReference type="GO" id="GO:0019135">
    <property type="term" value="F:deoxyhypusine monooxygenase activity"/>
    <property type="evidence" value="ECO:0007669"/>
    <property type="project" value="UniProtKB-UniRule"/>
</dbReference>
<comment type="pathway">
    <text evidence="2 10">Protein modification; eIF5A hypusination.</text>
</comment>
<feature type="binding site" evidence="10">
    <location>
        <position position="109"/>
    </location>
    <ligand>
        <name>Fe cation</name>
        <dbReference type="ChEBI" id="CHEBI:24875"/>
        <label>1</label>
    </ligand>
</feature>
<feature type="repeat" description="HEAT" evidence="11">
    <location>
        <begin position="90"/>
        <end position="129"/>
    </location>
</feature>
<feature type="binding site" evidence="10">
    <location>
        <position position="76"/>
    </location>
    <ligand>
        <name>Fe cation</name>
        <dbReference type="ChEBI" id="CHEBI:24875"/>
        <label>1</label>
    </ligand>
</feature>
<dbReference type="Gene3D" id="1.25.10.10">
    <property type="entry name" value="Leucine-rich Repeat Variant"/>
    <property type="match status" value="2"/>
</dbReference>
<dbReference type="InterPro" id="IPR016024">
    <property type="entry name" value="ARM-type_fold"/>
</dbReference>
<protein>
    <recommendedName>
        <fullName evidence="10">Deoxyhypusine hydroxylase</fullName>
        <shortName evidence="10">DOHH</shortName>
        <ecNumber evidence="10">1.14.99.29</ecNumber>
    </recommendedName>
    <alternativeName>
        <fullName evidence="10">Deoxyhypusine dioxygenase</fullName>
    </alternativeName>
    <alternativeName>
        <fullName evidence="10">Deoxyhypusine monooxygenase</fullName>
    </alternativeName>
</protein>
<dbReference type="InterPro" id="IPR021133">
    <property type="entry name" value="HEAT_type_2"/>
</dbReference>
<dbReference type="SUPFAM" id="SSF48371">
    <property type="entry name" value="ARM repeat"/>
    <property type="match status" value="2"/>
</dbReference>
<dbReference type="PANTHER" id="PTHR12697:SF5">
    <property type="entry name" value="DEOXYHYPUSINE HYDROXYLASE"/>
    <property type="match status" value="1"/>
</dbReference>
<dbReference type="GO" id="GO:0046872">
    <property type="term" value="F:metal ion binding"/>
    <property type="evidence" value="ECO:0007669"/>
    <property type="project" value="UniProtKB-KW"/>
</dbReference>
<evidence type="ECO:0000256" key="8">
    <source>
        <dbReference type="ARBA" id="ARBA00023256"/>
    </source>
</evidence>
<keyword evidence="6 10" id="KW-0408">Iron</keyword>
<comment type="function">
    <text evidence="10">Catalyzes the hydroxylation of the N(6)-(4-aminobutyl)-L-lysine intermediate to form hypusine, an essential post-translational modification only found in mature eIF-5A factor.</text>
</comment>
<evidence type="ECO:0000313" key="12">
    <source>
        <dbReference type="EMBL" id="CAD8974167.1"/>
    </source>
</evidence>
<evidence type="ECO:0000256" key="7">
    <source>
        <dbReference type="ARBA" id="ARBA00023033"/>
    </source>
</evidence>
<feature type="binding site" evidence="10">
    <location>
        <position position="237"/>
    </location>
    <ligand>
        <name>Fe cation</name>
        <dbReference type="ChEBI" id="CHEBI:24875"/>
        <label>2</label>
    </ligand>
</feature>
<evidence type="ECO:0000256" key="4">
    <source>
        <dbReference type="ARBA" id="ARBA00022737"/>
    </source>
</evidence>
<proteinExistence type="inferred from homology"/>
<gene>
    <name evidence="12" type="ORF">HAND00432_LOCUS25169</name>
</gene>
<feature type="binding site" evidence="10">
    <location>
        <position position="108"/>
    </location>
    <ligand>
        <name>Fe cation</name>
        <dbReference type="ChEBI" id="CHEBI:24875"/>
        <label>1</label>
    </ligand>
</feature>
<evidence type="ECO:0000256" key="9">
    <source>
        <dbReference type="ARBA" id="ARBA00045876"/>
    </source>
</evidence>
<dbReference type="UniPathway" id="UPA00354"/>
<dbReference type="EMBL" id="HBFX01041867">
    <property type="protein sequence ID" value="CAD8974167.1"/>
    <property type="molecule type" value="Transcribed_RNA"/>
</dbReference>
<feature type="binding site" evidence="10">
    <location>
        <position position="77"/>
    </location>
    <ligand>
        <name>Fe cation</name>
        <dbReference type="ChEBI" id="CHEBI:24875"/>
        <label>1</label>
    </ligand>
</feature>
<keyword evidence="4" id="KW-0677">Repeat</keyword>
<evidence type="ECO:0000256" key="6">
    <source>
        <dbReference type="ARBA" id="ARBA00023004"/>
    </source>
</evidence>
<comment type="cofactor">
    <cofactor evidence="10">
        <name>Fe(2+)</name>
        <dbReference type="ChEBI" id="CHEBI:29033"/>
    </cofactor>
    <text evidence="10">Binds 2 Fe(2+) ions per subunit.</text>
</comment>
<keyword evidence="8 10" id="KW-0386">Hypusine biosynthesis</keyword>
<dbReference type="SMART" id="SM00567">
    <property type="entry name" value="EZ_HEAT"/>
    <property type="match status" value="6"/>
</dbReference>
<dbReference type="InterPro" id="IPR027517">
    <property type="entry name" value="Deoxyhypusine_hydroxylase"/>
</dbReference>
<dbReference type="InterPro" id="IPR004155">
    <property type="entry name" value="PBS_lyase_HEAT"/>
</dbReference>
<evidence type="ECO:0000256" key="3">
    <source>
        <dbReference type="ARBA" id="ARBA00022723"/>
    </source>
</evidence>
<dbReference type="AlphaFoldDB" id="A0A7S1EHD7"/>
<dbReference type="PANTHER" id="PTHR12697">
    <property type="entry name" value="PBS LYASE HEAT-LIKE PROTEIN"/>
    <property type="match status" value="1"/>
</dbReference>
<keyword evidence="5 10" id="KW-0560">Oxidoreductase</keyword>
<evidence type="ECO:0000256" key="10">
    <source>
        <dbReference type="HAMAP-Rule" id="MF_03101"/>
    </source>
</evidence>
<keyword evidence="7 10" id="KW-0503">Monooxygenase</keyword>